<keyword evidence="3" id="KW-1185">Reference proteome</keyword>
<dbReference type="AlphaFoldDB" id="A0A7Y4NVD8"/>
<protein>
    <submittedName>
        <fullName evidence="2">Uncharacterized protein</fullName>
    </submittedName>
</protein>
<evidence type="ECO:0000256" key="1">
    <source>
        <dbReference type="SAM" id="MobiDB-lite"/>
    </source>
</evidence>
<evidence type="ECO:0000313" key="2">
    <source>
        <dbReference type="EMBL" id="NOK38930.1"/>
    </source>
</evidence>
<reference evidence="2 3" key="1">
    <citation type="submission" date="2020-05" db="EMBL/GenBank/DDBJ databases">
        <authorList>
            <person name="Whitworth D."/>
        </authorList>
    </citation>
    <scope>NUCLEOTIDE SEQUENCE [LARGE SCALE GENOMIC DNA]</scope>
    <source>
        <strain evidence="2 3">AB043B</strain>
    </source>
</reference>
<organism evidence="2 3">
    <name type="scientific">Corallococcus exercitus</name>
    <dbReference type="NCBI Taxonomy" id="2316736"/>
    <lineage>
        <taxon>Bacteria</taxon>
        <taxon>Pseudomonadati</taxon>
        <taxon>Myxococcota</taxon>
        <taxon>Myxococcia</taxon>
        <taxon>Myxococcales</taxon>
        <taxon>Cystobacterineae</taxon>
        <taxon>Myxococcaceae</taxon>
        <taxon>Corallococcus</taxon>
    </lineage>
</organism>
<proteinExistence type="predicted"/>
<dbReference type="EMBL" id="JABFJV010000387">
    <property type="protein sequence ID" value="NOK38930.1"/>
    <property type="molecule type" value="Genomic_DNA"/>
</dbReference>
<dbReference type="RefSeq" id="WP_171438387.1">
    <property type="nucleotide sequence ID" value="NZ_JABFJV010000387.1"/>
</dbReference>
<feature type="compositionally biased region" description="Pro residues" evidence="1">
    <location>
        <begin position="55"/>
        <end position="67"/>
    </location>
</feature>
<evidence type="ECO:0000313" key="3">
    <source>
        <dbReference type="Proteomes" id="UP000563426"/>
    </source>
</evidence>
<comment type="caution">
    <text evidence="2">The sequence shown here is derived from an EMBL/GenBank/DDBJ whole genome shotgun (WGS) entry which is preliminary data.</text>
</comment>
<dbReference type="Proteomes" id="UP000563426">
    <property type="component" value="Unassembled WGS sequence"/>
</dbReference>
<accession>A0A7Y4NVD8</accession>
<feature type="region of interest" description="Disordered" evidence="1">
    <location>
        <begin position="48"/>
        <end position="67"/>
    </location>
</feature>
<sequence>MMLPFAATSTMPPPPPPVPTMDAPAVCGFTPSAPSASMVAPVTMRMLPREASSNAPPPAPPSALGPA</sequence>
<gene>
    <name evidence="2" type="ORF">HMI49_37670</name>
</gene>
<name>A0A7Y4NVD8_9BACT</name>